<dbReference type="Pfam" id="PF01223">
    <property type="entry name" value="Endonuclease_NS"/>
    <property type="match status" value="1"/>
</dbReference>
<dbReference type="PANTHER" id="PTHR13966">
    <property type="entry name" value="ENDONUCLEASE RELATED"/>
    <property type="match status" value="1"/>
</dbReference>
<feature type="binding site" evidence="2">
    <location>
        <position position="171"/>
    </location>
    <ligand>
        <name>Mg(2+)</name>
        <dbReference type="ChEBI" id="CHEBI:18420"/>
        <note>catalytic</note>
    </ligand>
</feature>
<evidence type="ECO:0000259" key="4">
    <source>
        <dbReference type="SMART" id="SM00892"/>
    </source>
</evidence>
<evidence type="ECO:0008006" key="7">
    <source>
        <dbReference type="Google" id="ProtNLM"/>
    </source>
</evidence>
<keyword evidence="2" id="KW-0479">Metal-binding</keyword>
<feature type="active site" description="Proton acceptor" evidence="1">
    <location>
        <position position="140"/>
    </location>
</feature>
<feature type="domain" description="DNA/RNA non-specific endonuclease/pyrophosphatase/phosphodiesterase" evidence="4">
    <location>
        <begin position="77"/>
        <end position="286"/>
    </location>
</feature>
<dbReference type="EMBL" id="CP053452">
    <property type="protein sequence ID" value="QJW95232.1"/>
    <property type="molecule type" value="Genomic_DNA"/>
</dbReference>
<dbReference type="PANTHER" id="PTHR13966:SF5">
    <property type="entry name" value="ENDONUCLEASE G, MITOCHONDRIAL"/>
    <property type="match status" value="1"/>
</dbReference>
<dbReference type="Proteomes" id="UP000503447">
    <property type="component" value="Chromosome"/>
</dbReference>
<dbReference type="SUPFAM" id="SSF54060">
    <property type="entry name" value="His-Me finger endonucleases"/>
    <property type="match status" value="1"/>
</dbReference>
<dbReference type="InterPro" id="IPR044929">
    <property type="entry name" value="DNA/RNA_non-sp_Endonuclease_sf"/>
</dbReference>
<dbReference type="GO" id="GO:0016787">
    <property type="term" value="F:hydrolase activity"/>
    <property type="evidence" value="ECO:0007669"/>
    <property type="project" value="InterPro"/>
</dbReference>
<organism evidence="5 6">
    <name type="scientific">Frigoriglobus tundricola</name>
    <dbReference type="NCBI Taxonomy" id="2774151"/>
    <lineage>
        <taxon>Bacteria</taxon>
        <taxon>Pseudomonadati</taxon>
        <taxon>Planctomycetota</taxon>
        <taxon>Planctomycetia</taxon>
        <taxon>Gemmatales</taxon>
        <taxon>Gemmataceae</taxon>
        <taxon>Frigoriglobus</taxon>
    </lineage>
</organism>
<dbReference type="RefSeq" id="WP_171471058.1">
    <property type="nucleotide sequence ID" value="NZ_CP053452.2"/>
</dbReference>
<proteinExistence type="predicted"/>
<dbReference type="AlphaFoldDB" id="A0A6M5YQI5"/>
<sequence>MASNSPLDKLSPTQRLALAVAILVIGAVITQVRGCKQPGPAPQPGEPGQTLANRNVRFGLPAGAKPDPESRDAYLIDRPQYVLSYNDTKKVPNWVCWNLTATDVGHTKRTVSFEPDPDLPAGFHRVTSGAYTGGGFDRGHMCPSKDRSDTEENNRALFFMTNIVPQAPACNQKGWERLEAHCRDLAHKGSELYIAAGPHGQGGAGTDGKKDVIGHGPTKIEVPAAVWKVVLVLPSGDAVPDARARTIAVWMPNDQTVTDDWKKYAVTIAEVEQRTGYKFFPLVPEDVAAALKGRADAGP</sequence>
<evidence type="ECO:0000313" key="6">
    <source>
        <dbReference type="Proteomes" id="UP000503447"/>
    </source>
</evidence>
<evidence type="ECO:0000313" key="5">
    <source>
        <dbReference type="EMBL" id="QJW95232.1"/>
    </source>
</evidence>
<dbReference type="CDD" id="cd00091">
    <property type="entry name" value="NUC"/>
    <property type="match status" value="1"/>
</dbReference>
<dbReference type="InterPro" id="IPR040255">
    <property type="entry name" value="Non-specific_endonuclease"/>
</dbReference>
<dbReference type="Gene3D" id="3.40.570.10">
    <property type="entry name" value="Extracellular Endonuclease, subunit A"/>
    <property type="match status" value="1"/>
</dbReference>
<dbReference type="KEGG" id="ftj:FTUN_2774"/>
<dbReference type="InterPro" id="IPR001604">
    <property type="entry name" value="Endo_G_ENPP1-like_dom"/>
</dbReference>
<dbReference type="SMART" id="SM00892">
    <property type="entry name" value="Endonuclease_NS"/>
    <property type="match status" value="1"/>
</dbReference>
<evidence type="ECO:0000256" key="2">
    <source>
        <dbReference type="PIRSR" id="PIRSR640255-2"/>
    </source>
</evidence>
<feature type="domain" description="ENPP1-3/EXOG-like endonuclease/phosphodiesterase" evidence="3">
    <location>
        <begin position="78"/>
        <end position="286"/>
    </location>
</feature>
<dbReference type="SMART" id="SM00477">
    <property type="entry name" value="NUC"/>
    <property type="match status" value="1"/>
</dbReference>
<name>A0A6M5YQI5_9BACT</name>
<accession>A0A6M5YQI5</accession>
<dbReference type="GO" id="GO:0003676">
    <property type="term" value="F:nucleic acid binding"/>
    <property type="evidence" value="ECO:0007669"/>
    <property type="project" value="InterPro"/>
</dbReference>
<keyword evidence="6" id="KW-1185">Reference proteome</keyword>
<evidence type="ECO:0000256" key="1">
    <source>
        <dbReference type="PIRSR" id="PIRSR640255-1"/>
    </source>
</evidence>
<dbReference type="GO" id="GO:0004519">
    <property type="term" value="F:endonuclease activity"/>
    <property type="evidence" value="ECO:0007669"/>
    <property type="project" value="TreeGrafter"/>
</dbReference>
<evidence type="ECO:0000259" key="3">
    <source>
        <dbReference type="SMART" id="SM00477"/>
    </source>
</evidence>
<protein>
    <recommendedName>
        <fullName evidence="7">Endonuclease</fullName>
    </recommendedName>
</protein>
<dbReference type="InterPro" id="IPR020821">
    <property type="entry name" value="ENPP1-3/EXOG-like_nuc-like"/>
</dbReference>
<gene>
    <name evidence="5" type="ORF">FTUN_2774</name>
</gene>
<dbReference type="InterPro" id="IPR044925">
    <property type="entry name" value="His-Me_finger_sf"/>
</dbReference>
<reference evidence="6" key="1">
    <citation type="submission" date="2020-05" db="EMBL/GenBank/DDBJ databases">
        <title>Frigoriglobus tundricola gen. nov., sp. nov., a psychrotolerant cellulolytic planctomycete of the family Gemmataceae with two divergent copies of 16S rRNA gene.</title>
        <authorList>
            <person name="Kulichevskaya I.S."/>
            <person name="Ivanova A.A."/>
            <person name="Naumoff D.G."/>
            <person name="Beletsky A.V."/>
            <person name="Rijpstra W.I.C."/>
            <person name="Sinninghe Damste J.S."/>
            <person name="Mardanov A.V."/>
            <person name="Ravin N.V."/>
            <person name="Dedysh S.N."/>
        </authorList>
    </citation>
    <scope>NUCLEOTIDE SEQUENCE [LARGE SCALE GENOMIC DNA]</scope>
    <source>
        <strain evidence="6">PL17</strain>
    </source>
</reference>
<dbReference type="GO" id="GO:0046872">
    <property type="term" value="F:metal ion binding"/>
    <property type="evidence" value="ECO:0007669"/>
    <property type="project" value="UniProtKB-KW"/>
</dbReference>